<dbReference type="SUPFAM" id="SSF56112">
    <property type="entry name" value="Protein kinase-like (PK-like)"/>
    <property type="match status" value="2"/>
</dbReference>
<proteinExistence type="predicted"/>
<dbReference type="EMBL" id="BSYJ01000004">
    <property type="protein sequence ID" value="GMG87880.1"/>
    <property type="molecule type" value="Genomic_DNA"/>
</dbReference>
<keyword evidence="1" id="KW-0808">Transferase</keyword>
<sequence>MTNAPYPTNDIPEINDLEELREWLQERPLPVQLTVIINGRPQVVTLQAISRFLPEKRFAALGTWQETGGRVHQVLFKMFFHSAKALIHIRREKMHSEALTRNAVPTPRILASGAIKGGGHFLMLEALPDVSTFGERWSQLAEDAKPAAIGNLLELLAGMYDCGWRQTDMHLGNFLHDGDTLYVVDMGSVRKVPLTRPRAWREDLAMLVAQFDWREQDAVIAWLLDAWQRLAQQGKIARAPSESRFRLAVARAWGQRLEDRLERAGRSTSDQRVEKRGDMEIRCMKQWCDDFWPTLCSPAELDRLIADGRNLKDGNSATVAAIEVAGRDFVVKRYNVKSATVAAKRRFGRSRAERSWEAAYLLEYLGIGTPAPVALVIERKWRGRAYFISELGKGESLQAYLPDIDDACLDAVCDFWQALARVGASHGDNKASNFLWDRQCETLQIIDLDALRRHGQPVRARKALEKDIERFSRNWTQLPVRVAVRLEQVRRQLFSPG</sequence>
<keyword evidence="1" id="KW-0418">Kinase</keyword>
<name>A0ABQ6M0K4_9GAMM</name>
<dbReference type="GO" id="GO:0016301">
    <property type="term" value="F:kinase activity"/>
    <property type="evidence" value="ECO:0007669"/>
    <property type="project" value="UniProtKB-KW"/>
</dbReference>
<dbReference type="Pfam" id="PF06293">
    <property type="entry name" value="Kdo"/>
    <property type="match status" value="1"/>
</dbReference>
<organism evidence="1 2">
    <name type="scientific">Biformimicrobium ophioploci</name>
    <dbReference type="NCBI Taxonomy" id="3036711"/>
    <lineage>
        <taxon>Bacteria</taxon>
        <taxon>Pseudomonadati</taxon>
        <taxon>Pseudomonadota</taxon>
        <taxon>Gammaproteobacteria</taxon>
        <taxon>Cellvibrionales</taxon>
        <taxon>Microbulbiferaceae</taxon>
        <taxon>Biformimicrobium</taxon>
    </lineage>
</organism>
<comment type="caution">
    <text evidence="1">The sequence shown here is derived from an EMBL/GenBank/DDBJ whole genome shotgun (WGS) entry which is preliminary data.</text>
</comment>
<dbReference type="RefSeq" id="WP_285764495.1">
    <property type="nucleotide sequence ID" value="NZ_BSYJ01000004.1"/>
</dbReference>
<keyword evidence="2" id="KW-1185">Reference proteome</keyword>
<dbReference type="InterPro" id="IPR011009">
    <property type="entry name" value="Kinase-like_dom_sf"/>
</dbReference>
<accession>A0ABQ6M0K4</accession>
<evidence type="ECO:0000313" key="1">
    <source>
        <dbReference type="EMBL" id="GMG87880.1"/>
    </source>
</evidence>
<evidence type="ECO:0000313" key="2">
    <source>
        <dbReference type="Proteomes" id="UP001224392"/>
    </source>
</evidence>
<reference evidence="1 2" key="1">
    <citation type="submission" date="2023-04" db="EMBL/GenBank/DDBJ databases">
        <title>Marinobulbifer ophiurae gen. nov., sp. Nov., isolate from tissue of brittle star Ophioplocus japonicus.</title>
        <authorList>
            <person name="Kawano K."/>
            <person name="Sawayama S."/>
            <person name="Nakagawa S."/>
        </authorList>
    </citation>
    <scope>NUCLEOTIDE SEQUENCE [LARGE SCALE GENOMIC DNA]</scope>
    <source>
        <strain evidence="1 2">NKW57</strain>
    </source>
</reference>
<protein>
    <submittedName>
        <fullName evidence="1">Lipopolysaccharide kinase InaA family protein</fullName>
    </submittedName>
</protein>
<gene>
    <name evidence="1" type="ORF">MNKW57_22010</name>
</gene>
<dbReference type="Proteomes" id="UP001224392">
    <property type="component" value="Unassembled WGS sequence"/>
</dbReference>